<dbReference type="Gene3D" id="1.25.40.380">
    <property type="entry name" value="Protein of unknown function DUF1810"/>
    <property type="match status" value="1"/>
</dbReference>
<dbReference type="Pfam" id="PF08837">
    <property type="entry name" value="DUF1810"/>
    <property type="match status" value="1"/>
</dbReference>
<evidence type="ECO:0000313" key="2">
    <source>
        <dbReference type="Proteomes" id="UP000005732"/>
    </source>
</evidence>
<dbReference type="InterPro" id="IPR014937">
    <property type="entry name" value="DUF1810"/>
</dbReference>
<dbReference type="RefSeq" id="WP_003574783.1">
    <property type="nucleotide sequence ID" value="NZ_JH719392.1"/>
</dbReference>
<proteinExistence type="predicted"/>
<dbReference type="HOGENOM" id="CLU_124534_0_0_5"/>
<dbReference type="AlphaFoldDB" id="J0CZJ4"/>
<dbReference type="Proteomes" id="UP000005732">
    <property type="component" value="Unassembled WGS sequence"/>
</dbReference>
<name>J0CZJ4_RHILT</name>
<dbReference type="SUPFAM" id="SSF140736">
    <property type="entry name" value="Rv1873-like"/>
    <property type="match status" value="1"/>
</dbReference>
<gene>
    <name evidence="1" type="ORF">Rleg4DRAFT_7340</name>
</gene>
<evidence type="ECO:0008006" key="3">
    <source>
        <dbReference type="Google" id="ProtNLM"/>
    </source>
</evidence>
<dbReference type="PIRSF" id="PIRSF008546">
    <property type="entry name" value="UCP008546"/>
    <property type="match status" value="1"/>
</dbReference>
<evidence type="ECO:0000313" key="1">
    <source>
        <dbReference type="EMBL" id="EJC85455.1"/>
    </source>
</evidence>
<sequence>MAGGDIDYNLDRFVDAQNGIYEKALSELKAGRKTSHWMWFIFPQIAGLGSSPMAEKFAIRSAEEAAAYLADPILSSRLLRCVEAILSVDGRSAHQILGSPDDLKLRSSMTLFAAISDHGSPFHRVIEHFYEGKFDDRTMEILSAGSYR</sequence>
<organism evidence="1 2">
    <name type="scientific">Rhizobium leguminosarum bv. trifolii WSM2297</name>
    <dbReference type="NCBI Taxonomy" id="754762"/>
    <lineage>
        <taxon>Bacteria</taxon>
        <taxon>Pseudomonadati</taxon>
        <taxon>Pseudomonadota</taxon>
        <taxon>Alphaproteobacteria</taxon>
        <taxon>Hyphomicrobiales</taxon>
        <taxon>Rhizobiaceae</taxon>
        <taxon>Rhizobium/Agrobacterium group</taxon>
        <taxon>Rhizobium</taxon>
    </lineage>
</organism>
<dbReference type="OrthoDB" id="9801870at2"/>
<protein>
    <recommendedName>
        <fullName evidence="3">Calpastatin</fullName>
    </recommendedName>
</protein>
<dbReference type="InterPro" id="IPR036287">
    <property type="entry name" value="Rv1873-like_sf"/>
</dbReference>
<dbReference type="EMBL" id="JH719392">
    <property type="protein sequence ID" value="EJC85455.1"/>
    <property type="molecule type" value="Genomic_DNA"/>
</dbReference>
<reference evidence="1 2" key="1">
    <citation type="submission" date="2012-02" db="EMBL/GenBank/DDBJ databases">
        <title>Improved High-Quality Draft Sequence of Rhizobium leguminosarum bv. trifolii WSM2297.</title>
        <authorList>
            <consortium name="US DOE Joint Genome Institute"/>
            <person name="Lucas S."/>
            <person name="Han J."/>
            <person name="Lapidus A."/>
            <person name="Cheng J.-F."/>
            <person name="Goodwin L."/>
            <person name="Pitluck S."/>
            <person name="Peters L."/>
            <person name="Ovchinnikova G."/>
            <person name="Zhang X."/>
            <person name="Detter J.C."/>
            <person name="Han C."/>
            <person name="Tapia R."/>
            <person name="Land M."/>
            <person name="Hauser L."/>
            <person name="Kyrpides N."/>
            <person name="Ivanova N."/>
            <person name="Pagani I."/>
            <person name="Brau L."/>
            <person name="Yates R."/>
            <person name="O'Hara G."/>
            <person name="Rui T."/>
            <person name="Howieson J."/>
            <person name="Reeve W."/>
            <person name="Woyke T."/>
        </authorList>
    </citation>
    <scope>NUCLEOTIDE SEQUENCE [LARGE SCALE GENOMIC DNA]</scope>
    <source>
        <strain evidence="1 2">WSM2297</strain>
    </source>
</reference>
<accession>J0CZJ4</accession>